<comment type="cofactor">
    <cofactor evidence="11">
        <name>[4Fe-4S] cluster</name>
        <dbReference type="ChEBI" id="CHEBI:49883"/>
    </cofactor>
    <text evidence="11">Binds 1 or 2 [4Fe-4S] cluster. One cluster is coordinated with 3 cysteines and an exchangeable S-adenosyl-L-methionine.</text>
</comment>
<dbReference type="InterPro" id="IPR023404">
    <property type="entry name" value="rSAM_horseshoe"/>
</dbReference>
<dbReference type="InterPro" id="IPR038135">
    <property type="entry name" value="Methylthiotransferase_N_sf"/>
</dbReference>
<dbReference type="InterPro" id="IPR020612">
    <property type="entry name" value="Methylthiotransferase_CS"/>
</dbReference>
<dbReference type="PANTHER" id="PTHR11918:SF45">
    <property type="entry name" value="THREONYLCARBAMOYLADENOSINE TRNA METHYLTHIOTRANSFERASE"/>
    <property type="match status" value="1"/>
</dbReference>
<dbReference type="PROSITE" id="PS50926">
    <property type="entry name" value="TRAM"/>
    <property type="match status" value="1"/>
</dbReference>
<dbReference type="AlphaFoldDB" id="A0A1Q6DVQ1"/>
<evidence type="ECO:0000256" key="1">
    <source>
        <dbReference type="ARBA" id="ARBA00002399"/>
    </source>
</evidence>
<comment type="catalytic activity">
    <reaction evidence="10 11">
        <text>N(6)-L-threonylcarbamoyladenosine(37) in tRNA + (sulfur carrier)-SH + AH2 + 2 S-adenosyl-L-methionine = 2-methylsulfanyl-N(6)-L-threonylcarbamoyladenosine(37) in tRNA + (sulfur carrier)-H + 5'-deoxyadenosine + L-methionine + A + S-adenosyl-L-homocysteine + 2 H(+)</text>
        <dbReference type="Rhea" id="RHEA:37075"/>
        <dbReference type="Rhea" id="RHEA-COMP:10163"/>
        <dbReference type="Rhea" id="RHEA-COMP:11092"/>
        <dbReference type="Rhea" id="RHEA-COMP:14737"/>
        <dbReference type="Rhea" id="RHEA-COMP:14739"/>
        <dbReference type="ChEBI" id="CHEBI:13193"/>
        <dbReference type="ChEBI" id="CHEBI:15378"/>
        <dbReference type="ChEBI" id="CHEBI:17319"/>
        <dbReference type="ChEBI" id="CHEBI:17499"/>
        <dbReference type="ChEBI" id="CHEBI:29917"/>
        <dbReference type="ChEBI" id="CHEBI:57844"/>
        <dbReference type="ChEBI" id="CHEBI:57856"/>
        <dbReference type="ChEBI" id="CHEBI:59789"/>
        <dbReference type="ChEBI" id="CHEBI:64428"/>
        <dbReference type="ChEBI" id="CHEBI:74418"/>
        <dbReference type="ChEBI" id="CHEBI:74420"/>
        <dbReference type="EC" id="2.8.4.5"/>
    </reaction>
</comment>
<accession>A0A1Q6DVQ1</accession>
<sequence>MLVYFETYGCTANRSDTDLMKGLAREKGHEIANSPEEADLVVVNTCTVIKKTQDRILSRLRDLKKISENLVVAGCMASAQPELLDKYLSDFYKIEPRKITDFLNNSSSCEKQIKFDNKLSIPCSPSGVIGRVQISEGCLGNCSYCITKNARGDLFSFPEKDVVEKVEELVEKGAKEIQITAQDTAAYGRDIGSDLPSLIDKITDLNKDFKIRIGMMNPFNLKDIRKEVIEMFKEKKIYNFLHLPVQSGSDRVLDLMNRNYSRNFFLETVKMFKKEIGGTVSTDFIAGFPKERDKDFKKTVDLIHKIKPDIINITRFSPRPGTKADDYKEVKSAEKKERSKKLTELRKKYGKKNKERYLGSELDVLVTKEGKKDSFIGRDKNYNPVVVHDNVSIGDEVKVKISDIHFAYLEGEKN</sequence>
<evidence type="ECO:0000259" key="14">
    <source>
        <dbReference type="PROSITE" id="PS51918"/>
    </source>
</evidence>
<dbReference type="NCBIfam" id="TIGR01578">
    <property type="entry name" value="MiaB-like-B"/>
    <property type="match status" value="1"/>
</dbReference>
<evidence type="ECO:0000259" key="12">
    <source>
        <dbReference type="PROSITE" id="PS50926"/>
    </source>
</evidence>
<dbReference type="NCBIfam" id="TIGR00089">
    <property type="entry name" value="MiaB/RimO family radical SAM methylthiotransferase"/>
    <property type="match status" value="1"/>
</dbReference>
<dbReference type="PANTHER" id="PTHR11918">
    <property type="entry name" value="RADICAL SAM PROTEINS"/>
    <property type="match status" value="1"/>
</dbReference>
<dbReference type="Pfam" id="PF00919">
    <property type="entry name" value="UPF0004"/>
    <property type="match status" value="1"/>
</dbReference>
<dbReference type="SFLD" id="SFLDG01082">
    <property type="entry name" value="B12-binding_domain_containing"/>
    <property type="match status" value="1"/>
</dbReference>
<evidence type="ECO:0000256" key="11">
    <source>
        <dbReference type="RuleBase" id="RU368081"/>
    </source>
</evidence>
<evidence type="ECO:0000256" key="6">
    <source>
        <dbReference type="ARBA" id="ARBA00022694"/>
    </source>
</evidence>
<keyword evidence="4 11" id="KW-0808">Transferase</keyword>
<dbReference type="Gene3D" id="3.80.30.20">
    <property type="entry name" value="tm_1862 like domain"/>
    <property type="match status" value="1"/>
</dbReference>
<reference evidence="15" key="1">
    <citation type="submission" date="2016-12" db="EMBL/GenBank/DDBJ databases">
        <title>Discovery of methanogenic haloarchaea.</title>
        <authorList>
            <person name="Sorokin D.Y."/>
            <person name="Makarova K.S."/>
            <person name="Abbas B."/>
            <person name="Ferrer M."/>
            <person name="Golyshin P.N."/>
        </authorList>
    </citation>
    <scope>NUCLEOTIDE SEQUENCE [LARGE SCALE GENOMIC DNA]</scope>
    <source>
        <strain evidence="15">HMET1</strain>
    </source>
</reference>
<dbReference type="EC" id="2.8.4.5" evidence="11"/>
<evidence type="ECO:0000256" key="8">
    <source>
        <dbReference type="ARBA" id="ARBA00023004"/>
    </source>
</evidence>
<feature type="domain" description="MTTase N-terminal" evidence="13">
    <location>
        <begin position="1"/>
        <end position="104"/>
    </location>
</feature>
<evidence type="ECO:0000313" key="16">
    <source>
        <dbReference type="Proteomes" id="UP000185744"/>
    </source>
</evidence>
<dbReference type="Pfam" id="PF01938">
    <property type="entry name" value="TRAM"/>
    <property type="match status" value="1"/>
</dbReference>
<dbReference type="InterPro" id="IPR058240">
    <property type="entry name" value="rSAM_sf"/>
</dbReference>
<dbReference type="GO" id="GO:0046872">
    <property type="term" value="F:metal ion binding"/>
    <property type="evidence" value="ECO:0007669"/>
    <property type="project" value="UniProtKB-UniRule"/>
</dbReference>
<proteinExistence type="inferred from homology"/>
<organism evidence="15 16">
    <name type="scientific">Methanohalarchaeum thermophilum</name>
    <dbReference type="NCBI Taxonomy" id="1903181"/>
    <lineage>
        <taxon>Archaea</taxon>
        <taxon>Methanobacteriati</taxon>
        <taxon>Methanobacteriota</taxon>
        <taxon>Methanonatronarchaeia</taxon>
        <taxon>Methanonatronarchaeales</taxon>
        <taxon>Methanonatronarchaeaceae</taxon>
        <taxon>Candidatus Methanohalarchaeum</taxon>
    </lineage>
</organism>
<evidence type="ECO:0000256" key="10">
    <source>
        <dbReference type="ARBA" id="ARBA00051661"/>
    </source>
</evidence>
<keyword evidence="6 11" id="KW-0819">tRNA processing</keyword>
<dbReference type="STRING" id="1903181.BTN85_0942"/>
<dbReference type="FunFam" id="3.40.50.12160:FF:000003">
    <property type="entry name" value="CDK5 regulatory subunit-associated protein 1"/>
    <property type="match status" value="1"/>
</dbReference>
<comment type="caution">
    <text evidence="15">The sequence shown here is derived from an EMBL/GenBank/DDBJ whole genome shotgun (WGS) entry which is preliminary data.</text>
</comment>
<feature type="domain" description="TRAM" evidence="12">
    <location>
        <begin position="355"/>
        <end position="414"/>
    </location>
</feature>
<keyword evidence="16" id="KW-1185">Reference proteome</keyword>
<feature type="domain" description="Radical SAM core" evidence="14">
    <location>
        <begin position="124"/>
        <end position="352"/>
    </location>
</feature>
<evidence type="ECO:0000313" key="15">
    <source>
        <dbReference type="EMBL" id="OKY78451.1"/>
    </source>
</evidence>
<dbReference type="SFLD" id="SFLDS00029">
    <property type="entry name" value="Radical_SAM"/>
    <property type="match status" value="1"/>
</dbReference>
<keyword evidence="9 11" id="KW-0411">Iron-sulfur</keyword>
<dbReference type="InterPro" id="IPR006466">
    <property type="entry name" value="MiaB-like_arc_euk"/>
</dbReference>
<evidence type="ECO:0000259" key="13">
    <source>
        <dbReference type="PROSITE" id="PS51449"/>
    </source>
</evidence>
<keyword evidence="7 11" id="KW-0479">Metal-binding</keyword>
<protein>
    <recommendedName>
        <fullName evidence="11">tRNA-t(6)A37 methylthiotransferase</fullName>
        <ecNumber evidence="11">2.8.4.5</ecNumber>
    </recommendedName>
</protein>
<dbReference type="InterPro" id="IPR006638">
    <property type="entry name" value="Elp3/MiaA/NifB-like_rSAM"/>
</dbReference>
<keyword evidence="3 11" id="KW-0004">4Fe-4S</keyword>
<dbReference type="PROSITE" id="PS51449">
    <property type="entry name" value="MTTASE_N"/>
    <property type="match status" value="1"/>
</dbReference>
<name>A0A1Q6DVQ1_METT1</name>
<dbReference type="SFLD" id="SFLDG01061">
    <property type="entry name" value="methylthiotransferase"/>
    <property type="match status" value="1"/>
</dbReference>
<dbReference type="Proteomes" id="UP000185744">
    <property type="component" value="Unassembled WGS sequence"/>
</dbReference>
<evidence type="ECO:0000256" key="3">
    <source>
        <dbReference type="ARBA" id="ARBA00022485"/>
    </source>
</evidence>
<dbReference type="InterPro" id="IPR002792">
    <property type="entry name" value="TRAM_dom"/>
</dbReference>
<evidence type="ECO:0000256" key="9">
    <source>
        <dbReference type="ARBA" id="ARBA00023014"/>
    </source>
</evidence>
<dbReference type="PROSITE" id="PS01278">
    <property type="entry name" value="MTTASE_RADICAL"/>
    <property type="match status" value="1"/>
</dbReference>
<dbReference type="CDD" id="cd01335">
    <property type="entry name" value="Radical_SAM"/>
    <property type="match status" value="1"/>
</dbReference>
<dbReference type="SMART" id="SM00729">
    <property type="entry name" value="Elp3"/>
    <property type="match status" value="1"/>
</dbReference>
<dbReference type="PROSITE" id="PS51918">
    <property type="entry name" value="RADICAL_SAM"/>
    <property type="match status" value="1"/>
</dbReference>
<evidence type="ECO:0000256" key="4">
    <source>
        <dbReference type="ARBA" id="ARBA00022679"/>
    </source>
</evidence>
<dbReference type="InterPro" id="IPR007197">
    <property type="entry name" value="rSAM"/>
</dbReference>
<dbReference type="InParanoid" id="A0A1Q6DVQ1"/>
<dbReference type="InterPro" id="IPR013848">
    <property type="entry name" value="Methylthiotransferase_N"/>
</dbReference>
<dbReference type="GO" id="GO:0051539">
    <property type="term" value="F:4 iron, 4 sulfur cluster binding"/>
    <property type="evidence" value="ECO:0007669"/>
    <property type="project" value="UniProtKB-UniRule"/>
</dbReference>
<comment type="similarity">
    <text evidence="2 11">Belongs to the methylthiotransferase family. CDKAL1 subfamily.</text>
</comment>
<dbReference type="Pfam" id="PF04055">
    <property type="entry name" value="Radical_SAM"/>
    <property type="match status" value="1"/>
</dbReference>
<dbReference type="EMBL" id="MSDW01000001">
    <property type="protein sequence ID" value="OKY78451.1"/>
    <property type="molecule type" value="Genomic_DNA"/>
</dbReference>
<keyword evidence="8 11" id="KW-0408">Iron</keyword>
<dbReference type="Gene3D" id="3.40.50.12160">
    <property type="entry name" value="Methylthiotransferase, N-terminal domain"/>
    <property type="match status" value="1"/>
</dbReference>
<comment type="function">
    <text evidence="1 11">Catalyzes the methylthiolation of N6-threonylcarbamoyladenosine (t(6)A), leading to the formation of 2-methylthio-N6-threonylcarbamoyladenosine (ms(2)t(6)A) at position 37 in tRNAs that read codons beginning with adenine.</text>
</comment>
<dbReference type="InterPro" id="IPR005839">
    <property type="entry name" value="Methylthiotransferase"/>
</dbReference>
<evidence type="ECO:0000256" key="2">
    <source>
        <dbReference type="ARBA" id="ARBA00008616"/>
    </source>
</evidence>
<evidence type="ECO:0000256" key="5">
    <source>
        <dbReference type="ARBA" id="ARBA00022691"/>
    </source>
</evidence>
<dbReference type="FunCoup" id="A0A1Q6DVQ1">
    <property type="interactions" value="213"/>
</dbReference>
<gene>
    <name evidence="15" type="ORF">BTN85_0942</name>
</gene>
<dbReference type="SUPFAM" id="SSF102114">
    <property type="entry name" value="Radical SAM enzymes"/>
    <property type="match status" value="1"/>
</dbReference>
<keyword evidence="5 11" id="KW-0949">S-adenosyl-L-methionine</keyword>
<dbReference type="GO" id="GO:0035598">
    <property type="term" value="F:tRNA (N(6)-L-threonylcarbamoyladenosine(37)-C(2))-methylthiotransferase activity"/>
    <property type="evidence" value="ECO:0007669"/>
    <property type="project" value="UniProtKB-UniRule"/>
</dbReference>
<evidence type="ECO:0000256" key="7">
    <source>
        <dbReference type="ARBA" id="ARBA00022723"/>
    </source>
</evidence>
<dbReference type="FunFam" id="3.80.30.20:FF:000002">
    <property type="entry name" value="threonylcarbamoyladenosine tRNA methylthiotransferase isoform X2"/>
    <property type="match status" value="1"/>
</dbReference>